<sequence length="652" mass="72815">MARQYVHLFSLPQDLLDTISHRNVLKQEEPEKRVEDSVKLGAEPSTQSGIGSLSCNICLGATFDDVDDQRSHFRSDWHRYNVKSRLSNGKVVSEADFGVLVESLEDSLSGSESSSENEDTSDTDAVQNLLAKSRVKSRSPSPTGIPNIPVTAITWFHSPPSTQIGVYRAVFPTGAQVGSYLSELHDMQTPVPEGRKWAMFMVAGGHFAGLVARVSRPEGVNNIVQNGKQKKIIADIEILRHKTFHRYTTRRKQGGSQSLNDNAKGNAKSAGALLRRYGEQALRDDIRNLIEEWKEDISSSERIFIRASGANRRIFMDYDGAIISKGDGRLRTFPFPTRRPTQAELSRCLIELTRVKITHFTEEELRAQDEAYLASLPKPKPQPNPGSGPKPPEKKNLAPKLSKEEELQRDKWNRLCDMVKKGRLDAAKAFWERESKPLGGIDTRIPDFLGEKVGTLLQLAVVNGQAEMTEWLLDDMNADPTIPVPVVVYRAPQPEDKEILDKGSLTSEDARSQSNRVAYDIASTREVRDVFRKSAGKRPDAWDWLGSGHIPSVLSAEMEANRDSRKKERRKGLKEKIKEREAKERERVKESEEEVAEVQPRPAPTPVKAGPQKLGGTSTAGQSLAGLTPEMRARIERERRARAAEARFKSSG</sequence>
<name>A0A286UKD4_9AGAM</name>
<dbReference type="InParanoid" id="A0A286UKD4"/>
<evidence type="ECO:0000313" key="14">
    <source>
        <dbReference type="Proteomes" id="UP000217199"/>
    </source>
</evidence>
<keyword evidence="5" id="KW-0677">Repeat</keyword>
<feature type="active site" evidence="10">
    <location>
        <position position="257"/>
    </location>
</feature>
<keyword evidence="14" id="KW-1185">Reference proteome</keyword>
<feature type="compositionally biased region" description="Basic and acidic residues" evidence="11">
    <location>
        <begin position="391"/>
        <end position="406"/>
    </location>
</feature>
<organism evidence="13 14">
    <name type="scientific">Pyrrhoderma noxium</name>
    <dbReference type="NCBI Taxonomy" id="2282107"/>
    <lineage>
        <taxon>Eukaryota</taxon>
        <taxon>Fungi</taxon>
        <taxon>Dikarya</taxon>
        <taxon>Basidiomycota</taxon>
        <taxon>Agaricomycotina</taxon>
        <taxon>Agaricomycetes</taxon>
        <taxon>Hymenochaetales</taxon>
        <taxon>Hymenochaetaceae</taxon>
        <taxon>Pyrrhoderma</taxon>
    </lineage>
</organism>
<keyword evidence="7 10" id="KW-0378">Hydrolase</keyword>
<evidence type="ECO:0000256" key="7">
    <source>
        <dbReference type="ARBA" id="ARBA00022801"/>
    </source>
</evidence>
<dbReference type="PANTHER" id="PTHR16036:SF2">
    <property type="entry name" value="TRNA ENDONUCLEASE ANKZF1"/>
    <property type="match status" value="1"/>
</dbReference>
<feature type="compositionally biased region" description="Basic and acidic residues" evidence="11">
    <location>
        <begin position="574"/>
        <end position="590"/>
    </location>
</feature>
<proteinExistence type="inferred from homology"/>
<comment type="caution">
    <text evidence="13">The sequence shown here is derived from an EMBL/GenBank/DDBJ whole genome shotgun (WGS) entry which is preliminary data.</text>
</comment>
<dbReference type="PANTHER" id="PTHR16036">
    <property type="entry name" value="ANKYRIN REPEAT AND ZINC FINGER DOMAIN-CONTAINING PROTEIN 1"/>
    <property type="match status" value="1"/>
</dbReference>
<evidence type="ECO:0000259" key="12">
    <source>
        <dbReference type="PROSITE" id="PS52044"/>
    </source>
</evidence>
<dbReference type="Proteomes" id="UP000217199">
    <property type="component" value="Unassembled WGS sequence"/>
</dbReference>
<keyword evidence="4 10" id="KW-0540">Nuclease</keyword>
<dbReference type="GO" id="GO:0005737">
    <property type="term" value="C:cytoplasm"/>
    <property type="evidence" value="ECO:0007669"/>
    <property type="project" value="UniProtKB-SubCell"/>
</dbReference>
<evidence type="ECO:0000256" key="5">
    <source>
        <dbReference type="ARBA" id="ARBA00022737"/>
    </source>
</evidence>
<keyword evidence="8" id="KW-0040">ANK repeat</keyword>
<dbReference type="Pfam" id="PF18826">
    <property type="entry name" value="bVLRF1"/>
    <property type="match status" value="1"/>
</dbReference>
<dbReference type="GO" id="GO:0036503">
    <property type="term" value="P:ERAD pathway"/>
    <property type="evidence" value="ECO:0007669"/>
    <property type="project" value="TreeGrafter"/>
</dbReference>
<keyword evidence="3 10" id="KW-0963">Cytoplasm</keyword>
<accession>A0A286UKD4</accession>
<evidence type="ECO:0000256" key="11">
    <source>
        <dbReference type="SAM" id="MobiDB-lite"/>
    </source>
</evidence>
<dbReference type="AlphaFoldDB" id="A0A286UKD4"/>
<dbReference type="STRING" id="2282107.A0A286UKD4"/>
<dbReference type="GO" id="GO:0016787">
    <property type="term" value="F:hydrolase activity"/>
    <property type="evidence" value="ECO:0007669"/>
    <property type="project" value="UniProtKB-KW"/>
</dbReference>
<dbReference type="FunCoup" id="A0A286UKD4">
    <property type="interactions" value="27"/>
</dbReference>
<keyword evidence="6 10" id="KW-0255">Endonuclease</keyword>
<gene>
    <name evidence="13" type="ORF">PNOK_0500700</name>
</gene>
<evidence type="ECO:0000313" key="13">
    <source>
        <dbReference type="EMBL" id="PAV20073.1"/>
    </source>
</evidence>
<dbReference type="OrthoDB" id="429841at2759"/>
<reference evidence="13 14" key="1">
    <citation type="journal article" date="2017" name="Mol. Ecol.">
        <title>Comparative and population genomic landscape of Phellinus noxius: A hypervariable fungus causing root rot in trees.</title>
        <authorList>
            <person name="Chung C.L."/>
            <person name="Lee T.J."/>
            <person name="Akiba M."/>
            <person name="Lee H.H."/>
            <person name="Kuo T.H."/>
            <person name="Liu D."/>
            <person name="Ke H.M."/>
            <person name="Yokoi T."/>
            <person name="Roa M.B."/>
            <person name="Lu M.J."/>
            <person name="Chang Y.Y."/>
            <person name="Ann P.J."/>
            <person name="Tsai J.N."/>
            <person name="Chen C.Y."/>
            <person name="Tzean S.S."/>
            <person name="Ota Y."/>
            <person name="Hattori T."/>
            <person name="Sahashi N."/>
            <person name="Liou R.F."/>
            <person name="Kikuchi T."/>
            <person name="Tsai I.J."/>
        </authorList>
    </citation>
    <scope>NUCLEOTIDE SEQUENCE [LARGE SCALE GENOMIC DNA]</scope>
    <source>
        <strain evidence="13 14">FFPRI411160</strain>
    </source>
</reference>
<dbReference type="PROSITE" id="PS52044">
    <property type="entry name" value="VLRF1"/>
    <property type="match status" value="1"/>
</dbReference>
<evidence type="ECO:0000256" key="8">
    <source>
        <dbReference type="ARBA" id="ARBA00023043"/>
    </source>
</evidence>
<dbReference type="InterPro" id="IPR041175">
    <property type="entry name" value="VLRF1/Vms1"/>
</dbReference>
<evidence type="ECO:0000256" key="6">
    <source>
        <dbReference type="ARBA" id="ARBA00022759"/>
    </source>
</evidence>
<protein>
    <recommendedName>
        <fullName evidence="12">VLRF1 domain-containing protein</fullName>
    </recommendedName>
</protein>
<comment type="domain">
    <text evidence="10">The VLRF1 domain mediates binding to the 60S ribosomal subunit.</text>
</comment>
<evidence type="ECO:0000256" key="1">
    <source>
        <dbReference type="ARBA" id="ARBA00004496"/>
    </source>
</evidence>
<evidence type="ECO:0000256" key="3">
    <source>
        <dbReference type="ARBA" id="ARBA00022490"/>
    </source>
</evidence>
<feature type="compositionally biased region" description="Pro residues" evidence="11">
    <location>
        <begin position="378"/>
        <end position="390"/>
    </location>
</feature>
<keyword evidence="9" id="KW-0175">Coiled coil</keyword>
<comment type="similarity">
    <text evidence="2 10">Belongs to the ANKZF1/VMS1 family.</text>
</comment>
<dbReference type="EMBL" id="NBII01000004">
    <property type="protein sequence ID" value="PAV20073.1"/>
    <property type="molecule type" value="Genomic_DNA"/>
</dbReference>
<comment type="subcellular location">
    <subcellularLocation>
        <location evidence="1">Cytoplasm</location>
    </subcellularLocation>
</comment>
<feature type="region of interest" description="Disordered" evidence="11">
    <location>
        <begin position="556"/>
        <end position="633"/>
    </location>
</feature>
<evidence type="ECO:0000256" key="9">
    <source>
        <dbReference type="ARBA" id="ARBA00023054"/>
    </source>
</evidence>
<dbReference type="GO" id="GO:0004519">
    <property type="term" value="F:endonuclease activity"/>
    <property type="evidence" value="ECO:0007669"/>
    <property type="project" value="UniProtKB-KW"/>
</dbReference>
<evidence type="ECO:0000256" key="10">
    <source>
        <dbReference type="PROSITE-ProRule" id="PRU01389"/>
    </source>
</evidence>
<feature type="region of interest" description="Disordered" evidence="11">
    <location>
        <begin position="375"/>
        <end position="406"/>
    </location>
</feature>
<feature type="domain" description="VLRF1" evidence="12">
    <location>
        <begin position="193"/>
        <end position="355"/>
    </location>
</feature>
<dbReference type="InterPro" id="IPR047139">
    <property type="entry name" value="ANKZ1/VMS1"/>
</dbReference>
<evidence type="ECO:0000256" key="2">
    <source>
        <dbReference type="ARBA" id="ARBA00009262"/>
    </source>
</evidence>
<evidence type="ECO:0000256" key="4">
    <source>
        <dbReference type="ARBA" id="ARBA00022722"/>
    </source>
</evidence>